<name>A0A5N6EMM6_9EURO</name>
<evidence type="ECO:0000313" key="1">
    <source>
        <dbReference type="EMBL" id="KAB8218876.1"/>
    </source>
</evidence>
<evidence type="ECO:0000313" key="2">
    <source>
        <dbReference type="Proteomes" id="UP000326799"/>
    </source>
</evidence>
<reference evidence="1 2" key="1">
    <citation type="submission" date="2019-04" db="EMBL/GenBank/DDBJ databases">
        <title>Fungal friends and foes A comparative genomics study of 23 Aspergillus species from section Flavi.</title>
        <authorList>
            <consortium name="DOE Joint Genome Institute"/>
            <person name="Kjaerbolling I."/>
            <person name="Vesth T.C."/>
            <person name="Frisvad J.C."/>
            <person name="Nybo J.L."/>
            <person name="Theobald S."/>
            <person name="Kildgaard S."/>
            <person name="Petersen T.I."/>
            <person name="Kuo A."/>
            <person name="Sato A."/>
            <person name="Lyhne E.K."/>
            <person name="Kogle M.E."/>
            <person name="Wiebenga A."/>
            <person name="Kun R.S."/>
            <person name="Lubbers R.J."/>
            <person name="Makela M.R."/>
            <person name="Barry K."/>
            <person name="Chovatia M."/>
            <person name="Clum A."/>
            <person name="Daum C."/>
            <person name="Haridas S."/>
            <person name="He G."/>
            <person name="LaButti K."/>
            <person name="Lipzen A."/>
            <person name="Mondo S."/>
            <person name="Pangilinan J."/>
            <person name="Riley R."/>
            <person name="Salamov A."/>
            <person name="Simmons B.A."/>
            <person name="Magnuson J.K."/>
            <person name="Henrissat B."/>
            <person name="Mortensen U.H."/>
            <person name="Larsen T.O."/>
            <person name="De vries R.P."/>
            <person name="Grigoriev I.V."/>
            <person name="Machida M."/>
            <person name="Baker S.E."/>
            <person name="Andersen M.R."/>
        </authorList>
    </citation>
    <scope>NUCLEOTIDE SEQUENCE [LARGE SCALE GENOMIC DNA]</scope>
    <source>
        <strain evidence="1 2">CBS 126849</strain>
    </source>
</reference>
<dbReference type="EMBL" id="ML733444">
    <property type="protein sequence ID" value="KAB8218876.1"/>
    <property type="molecule type" value="Genomic_DNA"/>
</dbReference>
<dbReference type="AlphaFoldDB" id="A0A5N6EMM6"/>
<sequence>MTAPICQRHASTVNVKSWRGYKTSRSAPTVSATTMSSRVQSLSLRTNVRGDSDSIAIHGAPTSGLACRRSRCPVHLE</sequence>
<gene>
    <name evidence="1" type="ORF">BDV33DRAFT_174632</name>
</gene>
<keyword evidence="2" id="KW-1185">Reference proteome</keyword>
<organism evidence="1 2">
    <name type="scientific">Aspergillus novoparasiticus</name>
    <dbReference type="NCBI Taxonomy" id="986946"/>
    <lineage>
        <taxon>Eukaryota</taxon>
        <taxon>Fungi</taxon>
        <taxon>Dikarya</taxon>
        <taxon>Ascomycota</taxon>
        <taxon>Pezizomycotina</taxon>
        <taxon>Eurotiomycetes</taxon>
        <taxon>Eurotiomycetidae</taxon>
        <taxon>Eurotiales</taxon>
        <taxon>Aspergillaceae</taxon>
        <taxon>Aspergillus</taxon>
        <taxon>Aspergillus subgen. Circumdati</taxon>
    </lineage>
</organism>
<proteinExistence type="predicted"/>
<accession>A0A5N6EMM6</accession>
<protein>
    <submittedName>
        <fullName evidence="1">Uncharacterized protein</fullName>
    </submittedName>
</protein>
<dbReference type="Proteomes" id="UP000326799">
    <property type="component" value="Unassembled WGS sequence"/>
</dbReference>